<comment type="caution">
    <text evidence="1">The sequence shown here is derived from an EMBL/GenBank/DDBJ whole genome shotgun (WGS) entry which is preliminary data.</text>
</comment>
<gene>
    <name evidence="1" type="ORF">NT2_04_00020</name>
</gene>
<reference evidence="1 2" key="1">
    <citation type="submission" date="2013-09" db="EMBL/GenBank/DDBJ databases">
        <title>Whole genome shotgun sequence of Novosphingobium tardaugens NBRC 16725.</title>
        <authorList>
            <person name="Isaki S."/>
            <person name="Hosoyama A."/>
            <person name="Tsuchikane K."/>
            <person name="Katsumata H."/>
            <person name="Ando Y."/>
            <person name="Yamazaki S."/>
            <person name="Fujita N."/>
        </authorList>
    </citation>
    <scope>NUCLEOTIDE SEQUENCE [LARGE SCALE GENOMIC DNA]</scope>
    <source>
        <strain evidence="1 2">NBRC 16725</strain>
    </source>
</reference>
<evidence type="ECO:0000313" key="2">
    <source>
        <dbReference type="Proteomes" id="UP000016568"/>
    </source>
</evidence>
<dbReference type="KEGG" id="ntd:EGO55_10280"/>
<dbReference type="EMBL" id="BASZ01000004">
    <property type="protein sequence ID" value="GAD48591.1"/>
    <property type="molecule type" value="Genomic_DNA"/>
</dbReference>
<proteinExistence type="predicted"/>
<sequence>MTNPILDRRDFFGGTGLVALAALGGTPALAQTMAGGNVASGDEAILSEGMAHLAGVIGSFPSQFAALGAPATALDMAEGYRLFIRYLTIGIDQYVQYGDPAFPAFHQNTRDGVRKFAGDSPEQLYDGVSVSADHDYVITGDLRETALIEFTLYSGALRAGSTQRRLIASLTDETLKRGTDGSFTVHINRKGEGENAIRLEPDASSLLVRRYLRDPRKDRPRPLLIERVSAGPSFPPLKAEALSKAIVAAADFAMWNVKTWAKWVVERDRAVRINALGAFQDTGDIYTPAGHRYLSGYWRVPDDKALMISFKPPPEAYWSFVPMNFWMESFEWRFGNQVFASSFATPLSEDGYARFALASRDPGVKNFQWIETMGHNEGPMSLRLARYEGAMPDIRCELVPLRS</sequence>
<dbReference type="PROSITE" id="PS51318">
    <property type="entry name" value="TAT"/>
    <property type="match status" value="1"/>
</dbReference>
<name>U2Y620_9SPHN</name>
<organism evidence="1 2">
    <name type="scientific">Caenibius tardaugens NBRC 16725</name>
    <dbReference type="NCBI Taxonomy" id="1219035"/>
    <lineage>
        <taxon>Bacteria</taxon>
        <taxon>Pseudomonadati</taxon>
        <taxon>Pseudomonadota</taxon>
        <taxon>Alphaproteobacteria</taxon>
        <taxon>Sphingomonadales</taxon>
        <taxon>Erythrobacteraceae</taxon>
        <taxon>Caenibius</taxon>
    </lineage>
</organism>
<keyword evidence="2" id="KW-1185">Reference proteome</keyword>
<accession>U2Y620</accession>
<dbReference type="RefSeq" id="WP_021689498.1">
    <property type="nucleotide sequence ID" value="NZ_BASZ01000004.1"/>
</dbReference>
<dbReference type="AlphaFoldDB" id="U2Y620"/>
<dbReference type="Proteomes" id="UP000016568">
    <property type="component" value="Unassembled WGS sequence"/>
</dbReference>
<dbReference type="OrthoDB" id="7511190at2"/>
<dbReference type="eggNOG" id="ENOG5032CZY">
    <property type="taxonomic scope" value="Bacteria"/>
</dbReference>
<dbReference type="InterPro" id="IPR006311">
    <property type="entry name" value="TAT_signal"/>
</dbReference>
<protein>
    <submittedName>
        <fullName evidence="1">Uncharacterized protein</fullName>
    </submittedName>
</protein>
<evidence type="ECO:0000313" key="1">
    <source>
        <dbReference type="EMBL" id="GAD48591.1"/>
    </source>
</evidence>